<feature type="repeat" description="TPR" evidence="3">
    <location>
        <begin position="187"/>
        <end position="220"/>
    </location>
</feature>
<organism evidence="6 7">
    <name type="scientific">Chlorella sorokiniana</name>
    <name type="common">Freshwater green alga</name>
    <dbReference type="NCBI Taxonomy" id="3076"/>
    <lineage>
        <taxon>Eukaryota</taxon>
        <taxon>Viridiplantae</taxon>
        <taxon>Chlorophyta</taxon>
        <taxon>core chlorophytes</taxon>
        <taxon>Trebouxiophyceae</taxon>
        <taxon>Chlorellales</taxon>
        <taxon>Chlorellaceae</taxon>
        <taxon>Chlorella clade</taxon>
        <taxon>Chlorella</taxon>
    </lineage>
</organism>
<dbReference type="OrthoDB" id="1937402at2759"/>
<evidence type="ECO:0000256" key="1">
    <source>
        <dbReference type="ARBA" id="ARBA00022737"/>
    </source>
</evidence>
<dbReference type="PRINTS" id="PR00625">
    <property type="entry name" value="JDOMAIN"/>
</dbReference>
<dbReference type="PROSITE" id="PS00636">
    <property type="entry name" value="DNAJ_1"/>
    <property type="match status" value="1"/>
</dbReference>
<dbReference type="InterPro" id="IPR001623">
    <property type="entry name" value="DnaJ_domain"/>
</dbReference>
<dbReference type="InterPro" id="IPR011990">
    <property type="entry name" value="TPR-like_helical_dom_sf"/>
</dbReference>
<dbReference type="PANTHER" id="PTHR45188:SF2">
    <property type="entry name" value="DNAJ HOMOLOG SUBFAMILY C MEMBER 7"/>
    <property type="match status" value="1"/>
</dbReference>
<dbReference type="STRING" id="3076.A0A2P6U4N2"/>
<evidence type="ECO:0000256" key="3">
    <source>
        <dbReference type="PROSITE-ProRule" id="PRU00339"/>
    </source>
</evidence>
<dbReference type="AlphaFoldDB" id="A0A2P6U4N2"/>
<feature type="compositionally biased region" description="Low complexity" evidence="4">
    <location>
        <begin position="160"/>
        <end position="170"/>
    </location>
</feature>
<evidence type="ECO:0000256" key="4">
    <source>
        <dbReference type="SAM" id="MobiDB-lite"/>
    </source>
</evidence>
<dbReference type="PROSITE" id="PS50005">
    <property type="entry name" value="TPR"/>
    <property type="match status" value="2"/>
</dbReference>
<evidence type="ECO:0000256" key="2">
    <source>
        <dbReference type="ARBA" id="ARBA00022803"/>
    </source>
</evidence>
<dbReference type="CDD" id="cd06257">
    <property type="entry name" value="DnaJ"/>
    <property type="match status" value="1"/>
</dbReference>
<dbReference type="InterPro" id="IPR013105">
    <property type="entry name" value="TPR_2"/>
</dbReference>
<dbReference type="PROSITE" id="PS50076">
    <property type="entry name" value="DNAJ_2"/>
    <property type="match status" value="1"/>
</dbReference>
<gene>
    <name evidence="6" type="ORF">C2E21_0322</name>
</gene>
<dbReference type="PROSITE" id="PS50293">
    <property type="entry name" value="TPR_REGION"/>
    <property type="match status" value="1"/>
</dbReference>
<keyword evidence="1" id="KW-0677">Repeat</keyword>
<reference evidence="6 7" key="1">
    <citation type="journal article" date="2018" name="Plant J.">
        <title>Genome sequences of Chlorella sorokiniana UTEX 1602 and Micractinium conductrix SAG 241.80: implications to maltose excretion by a green alga.</title>
        <authorList>
            <person name="Arriola M.B."/>
            <person name="Velmurugan N."/>
            <person name="Zhang Y."/>
            <person name="Plunkett M.H."/>
            <person name="Hondzo H."/>
            <person name="Barney B.M."/>
        </authorList>
    </citation>
    <scope>NUCLEOTIDE SEQUENCE [LARGE SCALE GENOMIC DNA]</scope>
    <source>
        <strain evidence="7">UTEX 1602</strain>
    </source>
</reference>
<dbReference type="Proteomes" id="UP000239899">
    <property type="component" value="Unassembled WGS sequence"/>
</dbReference>
<dbReference type="SMART" id="SM00028">
    <property type="entry name" value="TPR"/>
    <property type="match status" value="10"/>
</dbReference>
<dbReference type="Gene3D" id="1.25.40.10">
    <property type="entry name" value="Tetratricopeptide repeat domain"/>
    <property type="match status" value="4"/>
</dbReference>
<dbReference type="Pfam" id="PF13432">
    <property type="entry name" value="TPR_16"/>
    <property type="match status" value="1"/>
</dbReference>
<dbReference type="Pfam" id="PF13181">
    <property type="entry name" value="TPR_8"/>
    <property type="match status" value="1"/>
</dbReference>
<comment type="caution">
    <text evidence="6">The sequence shown here is derived from an EMBL/GenBank/DDBJ whole genome shotgun (WGS) entry which is preliminary data.</text>
</comment>
<dbReference type="SMART" id="SM00271">
    <property type="entry name" value="DnaJ"/>
    <property type="match status" value="1"/>
</dbReference>
<dbReference type="Pfam" id="PF00226">
    <property type="entry name" value="DnaJ"/>
    <property type="match status" value="1"/>
</dbReference>
<dbReference type="InterPro" id="IPR036869">
    <property type="entry name" value="J_dom_sf"/>
</dbReference>
<dbReference type="PANTHER" id="PTHR45188">
    <property type="entry name" value="DNAJ PROTEIN P58IPK HOMOLOG"/>
    <property type="match status" value="1"/>
</dbReference>
<feature type="domain" description="J" evidence="5">
    <location>
        <begin position="541"/>
        <end position="608"/>
    </location>
</feature>
<dbReference type="EMBL" id="LHPG02000001">
    <property type="protein sequence ID" value="PRW61266.1"/>
    <property type="molecule type" value="Genomic_DNA"/>
</dbReference>
<dbReference type="SUPFAM" id="SSF46565">
    <property type="entry name" value="Chaperone J-domain"/>
    <property type="match status" value="1"/>
</dbReference>
<feature type="region of interest" description="Disordered" evidence="4">
    <location>
        <begin position="144"/>
        <end position="185"/>
    </location>
</feature>
<dbReference type="SUPFAM" id="SSF48452">
    <property type="entry name" value="TPR-like"/>
    <property type="match status" value="4"/>
</dbReference>
<feature type="compositionally biased region" description="Pro residues" evidence="4">
    <location>
        <begin position="171"/>
        <end position="181"/>
    </location>
</feature>
<keyword evidence="7" id="KW-1185">Reference proteome</keyword>
<protein>
    <submittedName>
        <fullName evidence="6">DNAJ heat shock N-terminal domain-containing</fullName>
    </submittedName>
</protein>
<evidence type="ECO:0000259" key="5">
    <source>
        <dbReference type="PROSITE" id="PS50076"/>
    </source>
</evidence>
<accession>A0A2P6U4N2</accession>
<dbReference type="InterPro" id="IPR019734">
    <property type="entry name" value="TPR_rpt"/>
</dbReference>
<dbReference type="InterPro" id="IPR018253">
    <property type="entry name" value="DnaJ_domain_CS"/>
</dbReference>
<dbReference type="Pfam" id="PF07719">
    <property type="entry name" value="TPR_2"/>
    <property type="match status" value="1"/>
</dbReference>
<proteinExistence type="predicted"/>
<evidence type="ECO:0000313" key="6">
    <source>
        <dbReference type="EMBL" id="PRW61266.1"/>
    </source>
</evidence>
<evidence type="ECO:0000313" key="7">
    <source>
        <dbReference type="Proteomes" id="UP000239899"/>
    </source>
</evidence>
<keyword evidence="2 3" id="KW-0802">TPR repeat</keyword>
<sequence>MTTWQELKSQAELSFKSGDFNEAANGYTAALEALRRHGGSVEDQAKIIANRCAALQRIGDWNQAVADAKEACDLAPKWEKAYYRLGTALLGRGGCGAEAMAAFERGLALKPGNKQLKEGRQKAEAEVLGGAENSAPVAAEAAKGEGAGAGAGGGVPPLTPEASGEAATAASPPPTPSPAPDSPRHLAEAQKALGNAAFKSGRYDEAVRCFTAALQLCPGTAVYLGNRAAAHLMARHYPDAISDSLAAVELDAGFVKGYARAAKAEMLMGQFEAAEALYRQGMERDASLQQDLIACQIVARKVRAGQEALAAGEADRALVLAEAACEGSVPAAEAAVRLRVEALLHLGRHAEAVAEARNMTLGGDAQAPEVLALRSQALYLCGNMQMAQQLYQQALRRDPDCLPAQRGLKRLRSVLAGKERGNECFSRGAFQEAYEHYSASLGADPQLRTAFMAQVVCNRAAAAAKLGRHEDALADAEQAIKLNASYAKAYVRRAQAHLELKNFDAAVMDFNKVAELDDSYPGLREMLREAKLAKKKALRVDYYAVLGVSQDADDDEVKRAYRKAALKTHPDKATEENREEASKQFKLVGQAFAVLSDPAQRRRYDAGWSLEEINQGYSEDDMGGSFGRGGFGGFGGMDEDDLFAQMFAGGGGRRYSGGFGGGYGGGAGPRGGGFPGGYPGSAFGGFY</sequence>
<keyword evidence="6" id="KW-0346">Stress response</keyword>
<feature type="compositionally biased region" description="Gly residues" evidence="4">
    <location>
        <begin position="145"/>
        <end position="155"/>
    </location>
</feature>
<name>A0A2P6U4N2_CHLSO</name>
<dbReference type="Gene3D" id="1.10.287.110">
    <property type="entry name" value="DnaJ domain"/>
    <property type="match status" value="1"/>
</dbReference>
<feature type="repeat" description="TPR" evidence="3">
    <location>
        <begin position="487"/>
        <end position="520"/>
    </location>
</feature>